<evidence type="ECO:0000313" key="2">
    <source>
        <dbReference type="Proteomes" id="UP000198795"/>
    </source>
</evidence>
<accession>A0A1H0STH6</accession>
<dbReference type="EMBL" id="FNJC01000004">
    <property type="protein sequence ID" value="SDP44994.1"/>
    <property type="molecule type" value="Genomic_DNA"/>
</dbReference>
<evidence type="ECO:0000313" key="1">
    <source>
        <dbReference type="EMBL" id="SDP44994.1"/>
    </source>
</evidence>
<reference evidence="1 2" key="1">
    <citation type="submission" date="2016-10" db="EMBL/GenBank/DDBJ databases">
        <authorList>
            <person name="Varghese N."/>
            <person name="Submissions S."/>
        </authorList>
    </citation>
    <scope>NUCLEOTIDE SEQUENCE [LARGE SCALE GENOMIC DNA]</scope>
    <source>
        <strain evidence="1 2">CGMCC 1.6497</strain>
    </source>
</reference>
<keyword evidence="2" id="KW-1185">Reference proteome</keyword>
<comment type="caution">
    <text evidence="1">The sequence shown here is derived from an EMBL/GenBank/DDBJ whole genome shotgun (WGS) entry which is preliminary data.</text>
</comment>
<gene>
    <name evidence="1" type="ORF">SAMN04488061_3032</name>
</gene>
<name>A0A1H0STH6_9HYPH</name>
<organism evidence="1 2">
    <name type="scientific">Filomicrobium insigne</name>
    <dbReference type="NCBI Taxonomy" id="418854"/>
    <lineage>
        <taxon>Bacteria</taxon>
        <taxon>Pseudomonadati</taxon>
        <taxon>Pseudomonadota</taxon>
        <taxon>Alphaproteobacteria</taxon>
        <taxon>Hyphomicrobiales</taxon>
        <taxon>Hyphomicrobiaceae</taxon>
        <taxon>Filomicrobium</taxon>
    </lineage>
</organism>
<proteinExistence type="predicted"/>
<dbReference type="PROSITE" id="PS51257">
    <property type="entry name" value="PROKAR_LIPOPROTEIN"/>
    <property type="match status" value="1"/>
</dbReference>
<sequence>MKRIISIVIVGTVVAACAGPKLVPVRMDGQRITESPVLAHGYEADHTICRGETQKANLSKTKHYYGGVAGIAESLDQAQAAGDVYAGCMAQRGYAMVKEEEAEAKRAQYSAVASSVAGASPLATGSVTKQAGR</sequence>
<protein>
    <recommendedName>
        <fullName evidence="3">Lipoprotein</fullName>
    </recommendedName>
</protein>
<dbReference type="RefSeq" id="WP_090229899.1">
    <property type="nucleotide sequence ID" value="NZ_FNJC01000004.1"/>
</dbReference>
<dbReference type="Proteomes" id="UP000198795">
    <property type="component" value="Unassembled WGS sequence"/>
</dbReference>
<evidence type="ECO:0008006" key="3">
    <source>
        <dbReference type="Google" id="ProtNLM"/>
    </source>
</evidence>